<accession>A0ACD1A6Q6</accession>
<gene>
    <name evidence="1" type="ORF">FRZ06_01210</name>
</gene>
<name>A0ACD1A6Q6_9FIRM</name>
<keyword evidence="2" id="KW-1185">Reference proteome</keyword>
<sequence>MKKVITIVLCAVMAFSFAACESSANGPDRKTGDNTQIPNPFVDCSTIQEAEDLAGFTAILPQRIPDGYSLDSIQAIKNDLIQMIYENGEGEITYRQAKGSDDISGSYVEYPEENTMTLGSLEVTVKGNEGTVSVATWVNGAYTFALMADSDGNGLANTAISDMINSMEANDVE</sequence>
<organism evidence="1 2">
    <name type="scientific">Anoxybacterium hadale</name>
    <dbReference type="NCBI Taxonomy" id="3408580"/>
    <lineage>
        <taxon>Bacteria</taxon>
        <taxon>Bacillati</taxon>
        <taxon>Bacillota</taxon>
        <taxon>Clostridia</taxon>
        <taxon>Peptostreptococcales</taxon>
        <taxon>Anaerovoracaceae</taxon>
        <taxon>Anoxybacterium</taxon>
    </lineage>
</organism>
<proteinExistence type="predicted"/>
<evidence type="ECO:0000313" key="2">
    <source>
        <dbReference type="Proteomes" id="UP000594014"/>
    </source>
</evidence>
<reference evidence="1" key="1">
    <citation type="submission" date="2019-08" db="EMBL/GenBank/DDBJ databases">
        <title>Genome sequence of Clostridiales bacterium MT110.</title>
        <authorList>
            <person name="Cao J."/>
        </authorList>
    </citation>
    <scope>NUCLEOTIDE SEQUENCE</scope>
    <source>
        <strain evidence="1">MT110</strain>
    </source>
</reference>
<evidence type="ECO:0000313" key="1">
    <source>
        <dbReference type="EMBL" id="QOX62063.1"/>
    </source>
</evidence>
<dbReference type="EMBL" id="CP042469">
    <property type="protein sequence ID" value="QOX62063.1"/>
    <property type="molecule type" value="Genomic_DNA"/>
</dbReference>
<protein>
    <submittedName>
        <fullName evidence="1">DUF4367 domain-containing protein</fullName>
    </submittedName>
</protein>
<dbReference type="Proteomes" id="UP000594014">
    <property type="component" value="Chromosome"/>
</dbReference>